<keyword evidence="4 7" id="KW-1133">Transmembrane helix</keyword>
<dbReference type="InterPro" id="IPR025857">
    <property type="entry name" value="MacB_PCD"/>
</dbReference>
<proteinExistence type="inferred from homology"/>
<dbReference type="InterPro" id="IPR017800">
    <property type="entry name" value="ADOP"/>
</dbReference>
<evidence type="ECO:0000256" key="3">
    <source>
        <dbReference type="ARBA" id="ARBA00022692"/>
    </source>
</evidence>
<feature type="transmembrane region" description="Helical" evidence="7">
    <location>
        <begin position="777"/>
        <end position="796"/>
    </location>
</feature>
<evidence type="ECO:0000313" key="10">
    <source>
        <dbReference type="EMBL" id="UWZ83099.1"/>
    </source>
</evidence>
<protein>
    <submittedName>
        <fullName evidence="10">ABC transporter permease</fullName>
    </submittedName>
</protein>
<feature type="transmembrane region" description="Helical" evidence="7">
    <location>
        <begin position="423"/>
        <end position="443"/>
    </location>
</feature>
<comment type="similarity">
    <text evidence="6">Belongs to the ABC-4 integral membrane protein family.</text>
</comment>
<feature type="domain" description="MacB-like periplasmic core" evidence="9">
    <location>
        <begin position="422"/>
        <end position="659"/>
    </location>
</feature>
<feature type="transmembrane region" description="Helical" evidence="7">
    <location>
        <begin position="743"/>
        <end position="765"/>
    </location>
</feature>
<dbReference type="Pfam" id="PF02687">
    <property type="entry name" value="FtsX"/>
    <property type="match status" value="2"/>
</dbReference>
<accession>A0A9J7BKI1</accession>
<dbReference type="InterPro" id="IPR050250">
    <property type="entry name" value="Macrolide_Exporter_MacB"/>
</dbReference>
<dbReference type="EMBL" id="CP093313">
    <property type="protein sequence ID" value="UWZ83099.1"/>
    <property type="molecule type" value="Genomic_DNA"/>
</dbReference>
<dbReference type="RefSeq" id="WP_260792432.1">
    <property type="nucleotide sequence ID" value="NZ_CP093313.1"/>
</dbReference>
<feature type="transmembrane region" description="Helical" evidence="7">
    <location>
        <begin position="275"/>
        <end position="300"/>
    </location>
</feature>
<evidence type="ECO:0000256" key="4">
    <source>
        <dbReference type="ARBA" id="ARBA00022989"/>
    </source>
</evidence>
<dbReference type="Proteomes" id="UP001059380">
    <property type="component" value="Chromosome"/>
</dbReference>
<evidence type="ECO:0000256" key="7">
    <source>
        <dbReference type="SAM" id="Phobius"/>
    </source>
</evidence>
<dbReference type="GO" id="GO:0022857">
    <property type="term" value="F:transmembrane transporter activity"/>
    <property type="evidence" value="ECO:0007669"/>
    <property type="project" value="TreeGrafter"/>
</dbReference>
<keyword evidence="11" id="KW-1185">Reference proteome</keyword>
<evidence type="ECO:0000313" key="11">
    <source>
        <dbReference type="Proteomes" id="UP001059380"/>
    </source>
</evidence>
<evidence type="ECO:0000259" key="9">
    <source>
        <dbReference type="Pfam" id="PF12704"/>
    </source>
</evidence>
<dbReference type="AlphaFoldDB" id="A0A9J7BKI1"/>
<gene>
    <name evidence="10" type="ORF">MOP44_21320</name>
</gene>
<evidence type="ECO:0000259" key="8">
    <source>
        <dbReference type="Pfam" id="PF02687"/>
    </source>
</evidence>
<comment type="subcellular location">
    <subcellularLocation>
        <location evidence="1">Cell membrane</location>
        <topology evidence="1">Multi-pass membrane protein</topology>
    </subcellularLocation>
</comment>
<feature type="transmembrane region" description="Helical" evidence="7">
    <location>
        <begin position="372"/>
        <end position="395"/>
    </location>
</feature>
<reference evidence="10" key="1">
    <citation type="submission" date="2021-04" db="EMBL/GenBank/DDBJ databases">
        <title>Phylogenetic analysis of Acidobacteriaceae.</title>
        <authorList>
            <person name="Qiu L."/>
            <person name="Zhang Q."/>
        </authorList>
    </citation>
    <scope>NUCLEOTIDE SEQUENCE</scope>
    <source>
        <strain evidence="10">DSM 25168</strain>
    </source>
</reference>
<keyword evidence="2" id="KW-1003">Cell membrane</keyword>
<evidence type="ECO:0000256" key="2">
    <source>
        <dbReference type="ARBA" id="ARBA00022475"/>
    </source>
</evidence>
<dbReference type="Pfam" id="PF12704">
    <property type="entry name" value="MacB_PCD"/>
    <property type="match status" value="2"/>
</dbReference>
<dbReference type="KEGG" id="orp:MOP44_21320"/>
<dbReference type="InterPro" id="IPR003838">
    <property type="entry name" value="ABC3_permease_C"/>
</dbReference>
<evidence type="ECO:0000256" key="5">
    <source>
        <dbReference type="ARBA" id="ARBA00023136"/>
    </source>
</evidence>
<dbReference type="PANTHER" id="PTHR30572:SF4">
    <property type="entry name" value="ABC TRANSPORTER PERMEASE YTRF"/>
    <property type="match status" value="1"/>
</dbReference>
<feature type="transmembrane region" description="Helical" evidence="7">
    <location>
        <begin position="28"/>
        <end position="54"/>
    </location>
</feature>
<evidence type="ECO:0000256" key="1">
    <source>
        <dbReference type="ARBA" id="ARBA00004651"/>
    </source>
</evidence>
<dbReference type="PANTHER" id="PTHR30572">
    <property type="entry name" value="MEMBRANE COMPONENT OF TRANSPORTER-RELATED"/>
    <property type="match status" value="1"/>
</dbReference>
<feature type="domain" description="MacB-like periplasmic core" evidence="9">
    <location>
        <begin position="30"/>
        <end position="246"/>
    </location>
</feature>
<dbReference type="NCBIfam" id="TIGR03434">
    <property type="entry name" value="ADOP"/>
    <property type="match status" value="1"/>
</dbReference>
<feature type="transmembrane region" description="Helical" evidence="7">
    <location>
        <begin position="331"/>
        <end position="352"/>
    </location>
</feature>
<dbReference type="GO" id="GO:0005886">
    <property type="term" value="C:plasma membrane"/>
    <property type="evidence" value="ECO:0007669"/>
    <property type="project" value="UniProtKB-SubCell"/>
</dbReference>
<evidence type="ECO:0000256" key="6">
    <source>
        <dbReference type="ARBA" id="ARBA00038076"/>
    </source>
</evidence>
<sequence>MSWTLASLQNFGDDVRFSLRQFRRAPGYAAFTVLVLALGVGTVTAMFAICYAVLLKPLPFEADQTLFQPVAKTTAGTEPESFSYNEIKAWQTATEGTADLAFSQGGLNIADGPAGAVLITEVNASQNLFQMLGARPMMGRGFLPDELEGSGSDVVILSHALWQQNFAGNKDVLGKTLHIGGVPRTVVGVMPPQFMYPLWENRPEAWVPIDRSELGASNKDAYSYFTPLLRVEPGASTKAVETQLAQAHAPFAKANDAKIQLSGLRELLVTDVRPALLALEVAVIVVWLIACSNVAGLLLARVVSRRSEIAVRAALGAARSRIVAQFLTESLALSCISATGGLGLAVVMLHIFRRTLSEKLPLGTEIHLNWAVWTSLLALTIVTTLAFGAVPALIASRTHMDAGLKSSGRKSAGDRGQNRIRSALLVGQIALSITLLIGAGLMMRTMYALRHVPLGFRTDHLVLTSLTIPNDLYKDRNAGTAVWQPLLDEIRRLPGVRDAALSTVLPIQHPVELITAIYATEWMKGDGSAAVRAATPGLVDALGVHMRTGRFFNDGDTATSLPVMVVNQTFVNRYLGGGKAVGRQIRYGHVPRTATIVGVIEDVHQDGVAEESQPEFYLSMSQLDQQQQIYRALLGRFMQVAVRTETAPGVLIPELRQGIHRANPHLAIGACSTMAEAVEDSIGAQKVAAHVIAVFGGLVLLITVVGLYGLLSYMVAQRTQEIGIRMALGADRRHVVGMVLRQTLIWLGTGTVIGIALAIVSGRLLNGFLFGVRAIDPWTIGLVSAGLFVCGMLAAMPPARRAASSNPVDALRAE</sequence>
<feature type="transmembrane region" description="Helical" evidence="7">
    <location>
        <begin position="691"/>
        <end position="716"/>
    </location>
</feature>
<keyword evidence="3 7" id="KW-0812">Transmembrane</keyword>
<keyword evidence="5 7" id="KW-0472">Membrane</keyword>
<feature type="domain" description="ABC3 transporter permease C-terminal" evidence="8">
    <location>
        <begin position="281"/>
        <end position="398"/>
    </location>
</feature>
<organism evidence="10 11">
    <name type="scientific">Occallatibacter riparius</name>
    <dbReference type="NCBI Taxonomy" id="1002689"/>
    <lineage>
        <taxon>Bacteria</taxon>
        <taxon>Pseudomonadati</taxon>
        <taxon>Acidobacteriota</taxon>
        <taxon>Terriglobia</taxon>
        <taxon>Terriglobales</taxon>
        <taxon>Acidobacteriaceae</taxon>
        <taxon>Occallatibacter</taxon>
    </lineage>
</organism>
<feature type="domain" description="ABC3 transporter permease C-terminal" evidence="8">
    <location>
        <begin position="694"/>
        <end position="807"/>
    </location>
</feature>
<name>A0A9J7BKI1_9BACT</name>